<comment type="caution">
    <text evidence="1">The sequence shown here is derived from an EMBL/GenBank/DDBJ whole genome shotgun (WGS) entry which is preliminary data.</text>
</comment>
<gene>
    <name evidence="1" type="ORF">ERX35_000960</name>
</gene>
<evidence type="ECO:0008006" key="3">
    <source>
        <dbReference type="Google" id="ProtNLM"/>
    </source>
</evidence>
<accession>A0ABQ6RB76</accession>
<evidence type="ECO:0000313" key="2">
    <source>
        <dbReference type="Proteomes" id="UP000295735"/>
    </source>
</evidence>
<dbReference type="RefSeq" id="WP_149458033.1">
    <property type="nucleotide sequence ID" value="NZ_SCWC02000001.1"/>
</dbReference>
<protein>
    <recommendedName>
        <fullName evidence="3">Phage protein</fullName>
    </recommendedName>
</protein>
<organism evidence="1 2">
    <name type="scientific">Macrococcus equipercicus</name>
    <dbReference type="NCBI Taxonomy" id="69967"/>
    <lineage>
        <taxon>Bacteria</taxon>
        <taxon>Bacillati</taxon>
        <taxon>Bacillota</taxon>
        <taxon>Bacilli</taxon>
        <taxon>Bacillales</taxon>
        <taxon>Staphylococcaceae</taxon>
        <taxon>Macrococcus</taxon>
    </lineage>
</organism>
<proteinExistence type="predicted"/>
<dbReference type="EMBL" id="SCWC02000001">
    <property type="protein sequence ID" value="KAA1042482.1"/>
    <property type="molecule type" value="Genomic_DNA"/>
</dbReference>
<sequence>MTTNNRSERVAAEIERLNNVFKDIPEDKKHVVEGLIVQAARLRIMLDDAWQDIDENGDYEQFQQSPSVPAYDRERPIAKLFNARDKAYQTIMKQLADFLPNTNLETVIKPRKLL</sequence>
<keyword evidence="2" id="KW-1185">Reference proteome</keyword>
<reference evidence="1 2" key="1">
    <citation type="submission" date="2019-09" db="EMBL/GenBank/DDBJ databases">
        <authorList>
            <person name="Mazhar S."/>
            <person name="Altermann E."/>
            <person name="Hill C."/>
            <person name="Mcauliffe O."/>
        </authorList>
    </citation>
    <scope>NUCLEOTIDE SEQUENCE [LARGE SCALE GENOMIC DNA]</scope>
    <source>
        <strain evidence="1 2">ATCC 51831</strain>
    </source>
</reference>
<name>A0ABQ6RB76_9STAP</name>
<dbReference type="Proteomes" id="UP000295735">
    <property type="component" value="Unassembled WGS sequence"/>
</dbReference>
<evidence type="ECO:0000313" key="1">
    <source>
        <dbReference type="EMBL" id="KAA1042482.1"/>
    </source>
</evidence>